<dbReference type="InterPro" id="IPR027385">
    <property type="entry name" value="Beta-barrel_OMP"/>
</dbReference>
<dbReference type="AlphaFoldDB" id="A0A2M8R1M4"/>
<keyword evidence="4" id="KW-0998">Cell outer membrane</keyword>
<evidence type="ECO:0000256" key="1">
    <source>
        <dbReference type="ARBA" id="ARBA00004442"/>
    </source>
</evidence>
<dbReference type="SUPFAM" id="SSF56925">
    <property type="entry name" value="OMPA-like"/>
    <property type="match status" value="1"/>
</dbReference>
<dbReference type="PANTHER" id="PTHR34001">
    <property type="entry name" value="BLL7405 PROTEIN"/>
    <property type="match status" value="1"/>
</dbReference>
<dbReference type="InterPro" id="IPR051692">
    <property type="entry name" value="OMP-like"/>
</dbReference>
<feature type="domain" description="Outer membrane protein beta-barrel" evidence="7">
    <location>
        <begin position="40"/>
        <end position="265"/>
    </location>
</feature>
<dbReference type="Pfam" id="PF13505">
    <property type="entry name" value="OMP_b-brl"/>
    <property type="match status" value="1"/>
</dbReference>
<dbReference type="EMBL" id="PGVG01000032">
    <property type="protein sequence ID" value="PJG51731.1"/>
    <property type="molecule type" value="Genomic_DNA"/>
</dbReference>
<reference evidence="8 9" key="1">
    <citation type="submission" date="2017-11" db="EMBL/GenBank/DDBJ databases">
        <title>Bradyrhizobium forestalis sp. nov., an efficient nitrogen-fixing bacterium isolated from nodules of forest legume species in the Amazon.</title>
        <authorList>
            <person name="Costa E.M."/>
            <person name="Guimaraes A."/>
            <person name="Carvalho T.S."/>
            <person name="Rodrigues T.L."/>
            <person name="Ribeiro P.R.A."/>
            <person name="Lebbe L."/>
            <person name="Willems A."/>
            <person name="Moreira F.M.S."/>
        </authorList>
    </citation>
    <scope>NUCLEOTIDE SEQUENCE [LARGE SCALE GENOMIC DNA]</scope>
    <source>
        <strain evidence="8 9">INPA54B</strain>
    </source>
</reference>
<dbReference type="GO" id="GO:0009279">
    <property type="term" value="C:cell outer membrane"/>
    <property type="evidence" value="ECO:0007669"/>
    <property type="project" value="UniProtKB-SubCell"/>
</dbReference>
<evidence type="ECO:0000313" key="8">
    <source>
        <dbReference type="EMBL" id="PJG51731.1"/>
    </source>
</evidence>
<evidence type="ECO:0000256" key="4">
    <source>
        <dbReference type="ARBA" id="ARBA00023237"/>
    </source>
</evidence>
<evidence type="ECO:0000313" key="9">
    <source>
        <dbReference type="Proteomes" id="UP000231194"/>
    </source>
</evidence>
<feature type="chain" id="PRO_5014896071" evidence="6">
    <location>
        <begin position="20"/>
        <end position="274"/>
    </location>
</feature>
<keyword evidence="3" id="KW-0472">Membrane</keyword>
<evidence type="ECO:0000256" key="3">
    <source>
        <dbReference type="ARBA" id="ARBA00023136"/>
    </source>
</evidence>
<comment type="subcellular location">
    <subcellularLocation>
        <location evidence="1">Cell outer membrane</location>
    </subcellularLocation>
</comment>
<accession>A0A2M8R1M4</accession>
<dbReference type="OrthoDB" id="9815357at2"/>
<organism evidence="8 9">
    <name type="scientific">Bradyrhizobium forestalis</name>
    <dbReference type="NCBI Taxonomy" id="1419263"/>
    <lineage>
        <taxon>Bacteria</taxon>
        <taxon>Pseudomonadati</taxon>
        <taxon>Pseudomonadota</taxon>
        <taxon>Alphaproteobacteria</taxon>
        <taxon>Hyphomicrobiales</taxon>
        <taxon>Nitrobacteraceae</taxon>
        <taxon>Bradyrhizobium</taxon>
    </lineage>
</organism>
<keyword evidence="9" id="KW-1185">Reference proteome</keyword>
<dbReference type="RefSeq" id="WP_100235208.1">
    <property type="nucleotide sequence ID" value="NZ_PGVG01000032.1"/>
</dbReference>
<keyword evidence="2 6" id="KW-0732">Signal</keyword>
<evidence type="ECO:0000259" key="7">
    <source>
        <dbReference type="Pfam" id="PF13505"/>
    </source>
</evidence>
<evidence type="ECO:0000256" key="5">
    <source>
        <dbReference type="ARBA" id="ARBA00038306"/>
    </source>
</evidence>
<feature type="signal peptide" evidence="6">
    <location>
        <begin position="1"/>
        <end position="19"/>
    </location>
</feature>
<evidence type="ECO:0000256" key="2">
    <source>
        <dbReference type="ARBA" id="ARBA00022729"/>
    </source>
</evidence>
<protein>
    <submittedName>
        <fullName evidence="8">Porin family protein</fullName>
    </submittedName>
</protein>
<comment type="caution">
    <text evidence="8">The sequence shown here is derived from an EMBL/GenBank/DDBJ whole genome shotgun (WGS) entry which is preliminary data.</text>
</comment>
<comment type="similarity">
    <text evidence="5">Belongs to the Omp25/RopB family.</text>
</comment>
<proteinExistence type="inferred from homology"/>
<dbReference type="Gene3D" id="2.40.160.20">
    <property type="match status" value="1"/>
</dbReference>
<dbReference type="PANTHER" id="PTHR34001:SF3">
    <property type="entry name" value="BLL7405 PROTEIN"/>
    <property type="match status" value="1"/>
</dbReference>
<evidence type="ECO:0000256" key="6">
    <source>
        <dbReference type="SAM" id="SignalP"/>
    </source>
</evidence>
<sequence length="274" mass="28631">MKRLLLATSALIAAGSAQGADLGARPYTKAPVVAAVPFSWTGCYVGGHVGGGWSRTGFTDPGLGTAFPGALTTGAAPGDRIGVNGDGVVGGAQLGCDYQFASNWVVGIAGDFTWSDIHGVSNDPFFAGKSGAPATLSSRTDWLASITGRVGYSWDRVLVYGKGGVGFTRDRYDLNNFNAISGAFCVNGVPVPCNSSASVNRTGWVVGVGVEWAFAPNWSALVEYDHYGFDSKRINFAHPFFAGVTAPIDIRQDIDIVKVGINYRFGGSPVVAKY</sequence>
<dbReference type="Proteomes" id="UP000231194">
    <property type="component" value="Unassembled WGS sequence"/>
</dbReference>
<dbReference type="InterPro" id="IPR011250">
    <property type="entry name" value="OMP/PagP_B-barrel"/>
</dbReference>
<name>A0A2M8R1M4_9BRAD</name>
<gene>
    <name evidence="8" type="ORF">CVM73_29080</name>
</gene>